<dbReference type="Proteomes" id="UP000298246">
    <property type="component" value="Unassembled WGS sequence"/>
</dbReference>
<evidence type="ECO:0000313" key="3">
    <source>
        <dbReference type="Proteomes" id="UP000298246"/>
    </source>
</evidence>
<protein>
    <submittedName>
        <fullName evidence="2">Uncharacterized protein</fullName>
    </submittedName>
</protein>
<gene>
    <name evidence="2" type="ORF">B5M42_03095</name>
</gene>
<dbReference type="EMBL" id="MYFO01000002">
    <property type="protein sequence ID" value="TFE91442.1"/>
    <property type="molecule type" value="Genomic_DNA"/>
</dbReference>
<evidence type="ECO:0000256" key="1">
    <source>
        <dbReference type="SAM" id="MobiDB-lite"/>
    </source>
</evidence>
<sequence>MLFPGPFQGLESWFQARAAYTKQKDRAARRRLGRETPARKPGSKAAGSSFDFALMAELSFLYNWTMRCYFTTNTHSHFPLHYTML</sequence>
<accession>A0A4Y8QAF4</accession>
<feature type="region of interest" description="Disordered" evidence="1">
    <location>
        <begin position="24"/>
        <end position="46"/>
    </location>
</feature>
<organism evidence="2 3">
    <name type="scientific">Paenibacillus athensensis</name>
    <dbReference type="NCBI Taxonomy" id="1967502"/>
    <lineage>
        <taxon>Bacteria</taxon>
        <taxon>Bacillati</taxon>
        <taxon>Bacillota</taxon>
        <taxon>Bacilli</taxon>
        <taxon>Bacillales</taxon>
        <taxon>Paenibacillaceae</taxon>
        <taxon>Paenibacillus</taxon>
    </lineage>
</organism>
<comment type="caution">
    <text evidence="2">The sequence shown here is derived from an EMBL/GenBank/DDBJ whole genome shotgun (WGS) entry which is preliminary data.</text>
</comment>
<name>A0A4Y8QAF4_9BACL</name>
<dbReference type="AlphaFoldDB" id="A0A4Y8QAF4"/>
<evidence type="ECO:0000313" key="2">
    <source>
        <dbReference type="EMBL" id="TFE91442.1"/>
    </source>
</evidence>
<keyword evidence="3" id="KW-1185">Reference proteome</keyword>
<reference evidence="2 3" key="1">
    <citation type="submission" date="2017-03" db="EMBL/GenBank/DDBJ databases">
        <title>Isolation of Levoglucosan Utilizing Bacteria.</title>
        <authorList>
            <person name="Arya A.S."/>
        </authorList>
    </citation>
    <scope>NUCLEOTIDE SEQUENCE [LARGE SCALE GENOMIC DNA]</scope>
    <source>
        <strain evidence="2 3">MEC069</strain>
    </source>
</reference>
<proteinExistence type="predicted"/>